<dbReference type="Proteomes" id="UP000014760">
    <property type="component" value="Unassembled WGS sequence"/>
</dbReference>
<reference evidence="10 12" key="2">
    <citation type="journal article" date="2013" name="Nature">
        <title>Insights into bilaterian evolution from three spiralian genomes.</title>
        <authorList>
            <person name="Simakov O."/>
            <person name="Marletaz F."/>
            <person name="Cho S.J."/>
            <person name="Edsinger-Gonzales E."/>
            <person name="Havlak P."/>
            <person name="Hellsten U."/>
            <person name="Kuo D.H."/>
            <person name="Larsson T."/>
            <person name="Lv J."/>
            <person name="Arendt D."/>
            <person name="Savage R."/>
            <person name="Osoegawa K."/>
            <person name="de Jong P."/>
            <person name="Grimwood J."/>
            <person name="Chapman J.A."/>
            <person name="Shapiro H."/>
            <person name="Aerts A."/>
            <person name="Otillar R.P."/>
            <person name="Terry A.Y."/>
            <person name="Boore J.L."/>
            <person name="Grigoriev I.V."/>
            <person name="Lindberg D.R."/>
            <person name="Seaver E.C."/>
            <person name="Weisblat D.A."/>
            <person name="Putnam N.H."/>
            <person name="Rokhsar D.S."/>
        </authorList>
    </citation>
    <scope>NUCLEOTIDE SEQUENCE</scope>
    <source>
        <strain evidence="10 12">I ESC-2004</strain>
    </source>
</reference>
<feature type="transmembrane region" description="Helical" evidence="8">
    <location>
        <begin position="179"/>
        <end position="204"/>
    </location>
</feature>
<evidence type="ECO:0000256" key="2">
    <source>
        <dbReference type="ARBA" id="ARBA00022692"/>
    </source>
</evidence>
<dbReference type="Gene3D" id="1.20.1070.10">
    <property type="entry name" value="Rhodopsin 7-helix transmembrane proteins"/>
    <property type="match status" value="1"/>
</dbReference>
<dbReference type="GO" id="GO:0005886">
    <property type="term" value="C:plasma membrane"/>
    <property type="evidence" value="ECO:0007669"/>
    <property type="project" value="TreeGrafter"/>
</dbReference>
<dbReference type="SUPFAM" id="SSF81321">
    <property type="entry name" value="Family A G protein-coupled receptor-like"/>
    <property type="match status" value="1"/>
</dbReference>
<evidence type="ECO:0000256" key="8">
    <source>
        <dbReference type="SAM" id="Phobius"/>
    </source>
</evidence>
<keyword evidence="6" id="KW-0675">Receptor</keyword>
<evidence type="ECO:0000313" key="10">
    <source>
        <dbReference type="EMBL" id="ELU05076.1"/>
    </source>
</evidence>
<evidence type="ECO:0000256" key="4">
    <source>
        <dbReference type="ARBA" id="ARBA00023040"/>
    </source>
</evidence>
<dbReference type="PANTHER" id="PTHR24243">
    <property type="entry name" value="G-PROTEIN COUPLED RECEPTOR"/>
    <property type="match status" value="1"/>
</dbReference>
<keyword evidence="12" id="KW-1185">Reference proteome</keyword>
<feature type="transmembrane region" description="Helical" evidence="8">
    <location>
        <begin position="225"/>
        <end position="249"/>
    </location>
</feature>
<dbReference type="EMBL" id="KB301807">
    <property type="protein sequence ID" value="ELU05076.1"/>
    <property type="molecule type" value="Genomic_DNA"/>
</dbReference>
<keyword evidence="5 8" id="KW-0472">Membrane</keyword>
<keyword evidence="2 8" id="KW-0812">Transmembrane</keyword>
<sequence>MNETSNNSIEWEPSLCVSLLLYIPPVLLVIGITGHLLTLAVVLTKQYRNTSASIVLGSLAVADSAQLATSLLTMGIAETRGLDITEYNAVTCKLSSYMTSVFMHLPPSLIVTMTIERFISVFLPFQAKTLCSKYRMTLAVMVVATTIAALNSVFLFIVTKQGSGSCGIYETYEYEFFRFWPWVDFVIASLYPSIIIVIGNILIIHKLFTSRSAVAGRKVMKSQKSMTMTLILISASFALLTWPSCLVYITKHSEFYPGGETGPDLLYTVTILMFYANSSVNFFLYCLSGCKFRGALRGLFTCSFSRKKRVVNRRGIYAIT</sequence>
<keyword evidence="4" id="KW-0297">G-protein coupled receptor</keyword>
<feature type="transmembrane region" description="Helical" evidence="8">
    <location>
        <begin position="54"/>
        <end position="77"/>
    </location>
</feature>
<evidence type="ECO:0000256" key="7">
    <source>
        <dbReference type="ARBA" id="ARBA00023224"/>
    </source>
</evidence>
<accession>R7UNY7</accession>
<feature type="domain" description="G-protein coupled receptors family 1 profile" evidence="9">
    <location>
        <begin position="34"/>
        <end position="285"/>
    </location>
</feature>
<evidence type="ECO:0000256" key="3">
    <source>
        <dbReference type="ARBA" id="ARBA00022989"/>
    </source>
</evidence>
<evidence type="ECO:0000313" key="12">
    <source>
        <dbReference type="Proteomes" id="UP000014760"/>
    </source>
</evidence>
<evidence type="ECO:0000256" key="1">
    <source>
        <dbReference type="ARBA" id="ARBA00004141"/>
    </source>
</evidence>
<reference evidence="12" key="1">
    <citation type="submission" date="2012-12" db="EMBL/GenBank/DDBJ databases">
        <authorList>
            <person name="Hellsten U."/>
            <person name="Grimwood J."/>
            <person name="Chapman J.A."/>
            <person name="Shapiro H."/>
            <person name="Aerts A."/>
            <person name="Otillar R.P."/>
            <person name="Terry A.Y."/>
            <person name="Boore J.L."/>
            <person name="Simakov O."/>
            <person name="Marletaz F."/>
            <person name="Cho S.-J."/>
            <person name="Edsinger-Gonzales E."/>
            <person name="Havlak P."/>
            <person name="Kuo D.-H."/>
            <person name="Larsson T."/>
            <person name="Lv J."/>
            <person name="Arendt D."/>
            <person name="Savage R."/>
            <person name="Osoegawa K."/>
            <person name="de Jong P."/>
            <person name="Lindberg D.R."/>
            <person name="Seaver E.C."/>
            <person name="Weisblat D.A."/>
            <person name="Putnam N.H."/>
            <person name="Grigoriev I.V."/>
            <person name="Rokhsar D.S."/>
        </authorList>
    </citation>
    <scope>NUCLEOTIDE SEQUENCE</scope>
    <source>
        <strain evidence="12">I ESC-2004</strain>
    </source>
</reference>
<dbReference type="Pfam" id="PF00001">
    <property type="entry name" value="7tm_1"/>
    <property type="match status" value="1"/>
</dbReference>
<name>R7UNY7_CAPTE</name>
<dbReference type="OMA" id="LFAINGH"/>
<keyword evidence="7" id="KW-0807">Transducer</keyword>
<dbReference type="STRING" id="283909.R7UNY7"/>
<reference evidence="11" key="3">
    <citation type="submission" date="2015-06" db="UniProtKB">
        <authorList>
            <consortium name="EnsemblMetazoa"/>
        </authorList>
    </citation>
    <scope>IDENTIFICATION</scope>
</reference>
<gene>
    <name evidence="10" type="ORF">CAPTEDRAFT_218647</name>
</gene>
<dbReference type="HOGENOM" id="CLU_009579_24_0_1"/>
<dbReference type="EMBL" id="AMQN01007960">
    <property type="status" value="NOT_ANNOTATED_CDS"/>
    <property type="molecule type" value="Genomic_DNA"/>
</dbReference>
<proteinExistence type="predicted"/>
<dbReference type="PROSITE" id="PS50262">
    <property type="entry name" value="G_PROTEIN_RECEP_F1_2"/>
    <property type="match status" value="1"/>
</dbReference>
<dbReference type="OrthoDB" id="9983318at2759"/>
<evidence type="ECO:0000259" key="9">
    <source>
        <dbReference type="PROSITE" id="PS50262"/>
    </source>
</evidence>
<evidence type="ECO:0000313" key="11">
    <source>
        <dbReference type="EnsemblMetazoa" id="CapteP218647"/>
    </source>
</evidence>
<feature type="transmembrane region" description="Helical" evidence="8">
    <location>
        <begin position="136"/>
        <end position="159"/>
    </location>
</feature>
<evidence type="ECO:0000256" key="5">
    <source>
        <dbReference type="ARBA" id="ARBA00023136"/>
    </source>
</evidence>
<dbReference type="GO" id="GO:0004930">
    <property type="term" value="F:G protein-coupled receptor activity"/>
    <property type="evidence" value="ECO:0007669"/>
    <property type="project" value="UniProtKB-KW"/>
</dbReference>
<dbReference type="AlphaFoldDB" id="R7UNY7"/>
<dbReference type="InterPro" id="IPR017452">
    <property type="entry name" value="GPCR_Rhodpsn_7TM"/>
</dbReference>
<dbReference type="InterPro" id="IPR000276">
    <property type="entry name" value="GPCR_Rhodpsn"/>
</dbReference>
<dbReference type="PANTHER" id="PTHR24243:SF230">
    <property type="entry name" value="G-PROTEIN COUPLED RECEPTORS FAMILY 1 PROFILE DOMAIN-CONTAINING PROTEIN"/>
    <property type="match status" value="1"/>
</dbReference>
<keyword evidence="3 8" id="KW-1133">Transmembrane helix</keyword>
<dbReference type="EnsemblMetazoa" id="CapteT218647">
    <property type="protein sequence ID" value="CapteP218647"/>
    <property type="gene ID" value="CapteG218647"/>
</dbReference>
<protein>
    <recommendedName>
        <fullName evidence="9">G-protein coupled receptors family 1 profile domain-containing protein</fullName>
    </recommendedName>
</protein>
<feature type="transmembrane region" description="Helical" evidence="8">
    <location>
        <begin position="20"/>
        <end position="42"/>
    </location>
</feature>
<feature type="transmembrane region" description="Helical" evidence="8">
    <location>
        <begin position="265"/>
        <end position="287"/>
    </location>
</feature>
<organism evidence="10">
    <name type="scientific">Capitella teleta</name>
    <name type="common">Polychaete worm</name>
    <dbReference type="NCBI Taxonomy" id="283909"/>
    <lineage>
        <taxon>Eukaryota</taxon>
        <taxon>Metazoa</taxon>
        <taxon>Spiralia</taxon>
        <taxon>Lophotrochozoa</taxon>
        <taxon>Annelida</taxon>
        <taxon>Polychaeta</taxon>
        <taxon>Sedentaria</taxon>
        <taxon>Scolecida</taxon>
        <taxon>Capitellidae</taxon>
        <taxon>Capitella</taxon>
    </lineage>
</organism>
<evidence type="ECO:0000256" key="6">
    <source>
        <dbReference type="ARBA" id="ARBA00023170"/>
    </source>
</evidence>
<comment type="subcellular location">
    <subcellularLocation>
        <location evidence="1">Membrane</location>
        <topology evidence="1">Multi-pass membrane protein</topology>
    </subcellularLocation>
</comment>
<feature type="transmembrane region" description="Helical" evidence="8">
    <location>
        <begin position="97"/>
        <end position="115"/>
    </location>
</feature>
<dbReference type="PRINTS" id="PR00237">
    <property type="entry name" value="GPCRRHODOPSN"/>
</dbReference>